<evidence type="ECO:0000259" key="7">
    <source>
        <dbReference type="SMART" id="SM00382"/>
    </source>
</evidence>
<feature type="compositionally biased region" description="Low complexity" evidence="6">
    <location>
        <begin position="1498"/>
        <end position="1515"/>
    </location>
</feature>
<feature type="region of interest" description="Disordered" evidence="6">
    <location>
        <begin position="470"/>
        <end position="489"/>
    </location>
</feature>
<evidence type="ECO:0000256" key="2">
    <source>
        <dbReference type="ARBA" id="ARBA00022801"/>
    </source>
</evidence>
<reference evidence="8" key="1">
    <citation type="submission" date="2019-06" db="EMBL/GenBank/DDBJ databases">
        <authorList>
            <person name="Zheng W."/>
        </authorList>
    </citation>
    <scope>NUCLEOTIDE SEQUENCE</scope>
    <source>
        <strain evidence="8">QDHG01</strain>
    </source>
</reference>
<keyword evidence="4" id="KW-0067">ATP-binding</keyword>
<dbReference type="GO" id="GO:0005694">
    <property type="term" value="C:chromosome"/>
    <property type="evidence" value="ECO:0007669"/>
    <property type="project" value="UniProtKB-ARBA"/>
</dbReference>
<feature type="coiled-coil region" evidence="5">
    <location>
        <begin position="967"/>
        <end position="1001"/>
    </location>
</feature>
<dbReference type="GO" id="GO:0016787">
    <property type="term" value="F:hydrolase activity"/>
    <property type="evidence" value="ECO:0007669"/>
    <property type="project" value="UniProtKB-KW"/>
</dbReference>
<organism evidence="8 9">
    <name type="scientific">Halteria grandinella</name>
    <dbReference type="NCBI Taxonomy" id="5974"/>
    <lineage>
        <taxon>Eukaryota</taxon>
        <taxon>Sar</taxon>
        <taxon>Alveolata</taxon>
        <taxon>Ciliophora</taxon>
        <taxon>Intramacronucleata</taxon>
        <taxon>Spirotrichea</taxon>
        <taxon>Stichotrichia</taxon>
        <taxon>Sporadotrichida</taxon>
        <taxon>Halteriidae</taxon>
        <taxon>Halteria</taxon>
    </lineage>
</organism>
<feature type="compositionally biased region" description="Basic and acidic residues" evidence="6">
    <location>
        <begin position="406"/>
        <end position="427"/>
    </location>
</feature>
<proteinExistence type="predicted"/>
<name>A0A8J8NHG3_HALGN</name>
<dbReference type="FunFam" id="3.40.50.300:FF:000326">
    <property type="entry name" value="P-loop containing nucleoside triphosphate hydrolase"/>
    <property type="match status" value="1"/>
</dbReference>
<dbReference type="CDD" id="cd18808">
    <property type="entry name" value="SF1_C_Upf1"/>
    <property type="match status" value="1"/>
</dbReference>
<dbReference type="SUPFAM" id="SSF52540">
    <property type="entry name" value="P-loop containing nucleoside triphosphate hydrolases"/>
    <property type="match status" value="1"/>
</dbReference>
<dbReference type="CDD" id="cd18042">
    <property type="entry name" value="DEXXQc_SETX"/>
    <property type="match status" value="1"/>
</dbReference>
<feature type="compositionally biased region" description="Polar residues" evidence="6">
    <location>
        <begin position="1516"/>
        <end position="1532"/>
    </location>
</feature>
<feature type="region of interest" description="Disordered" evidence="6">
    <location>
        <begin position="1"/>
        <end position="27"/>
    </location>
</feature>
<dbReference type="Pfam" id="PF13086">
    <property type="entry name" value="AAA_11"/>
    <property type="match status" value="1"/>
</dbReference>
<feature type="compositionally biased region" description="Polar residues" evidence="6">
    <location>
        <begin position="193"/>
        <end position="236"/>
    </location>
</feature>
<dbReference type="PANTHER" id="PTHR10887:SF495">
    <property type="entry name" value="HELICASE SENATAXIN ISOFORM X1-RELATED"/>
    <property type="match status" value="1"/>
</dbReference>
<evidence type="ECO:0000256" key="6">
    <source>
        <dbReference type="SAM" id="MobiDB-lite"/>
    </source>
</evidence>
<protein>
    <recommendedName>
        <fullName evidence="7">AAA+ ATPase domain-containing protein</fullName>
    </recommendedName>
</protein>
<feature type="region of interest" description="Disordered" evidence="6">
    <location>
        <begin position="162"/>
        <end position="273"/>
    </location>
</feature>
<evidence type="ECO:0000313" key="8">
    <source>
        <dbReference type="EMBL" id="TNV74784.1"/>
    </source>
</evidence>
<evidence type="ECO:0000256" key="5">
    <source>
        <dbReference type="SAM" id="Coils"/>
    </source>
</evidence>
<dbReference type="OrthoDB" id="288175at2759"/>
<feature type="compositionally biased region" description="Polar residues" evidence="6">
    <location>
        <begin position="292"/>
        <end position="313"/>
    </location>
</feature>
<evidence type="ECO:0000256" key="1">
    <source>
        <dbReference type="ARBA" id="ARBA00022741"/>
    </source>
</evidence>
<feature type="region of interest" description="Disordered" evidence="6">
    <location>
        <begin position="400"/>
        <end position="430"/>
    </location>
</feature>
<accession>A0A8J8NHG3</accession>
<keyword evidence="1" id="KW-0547">Nucleotide-binding</keyword>
<dbReference type="InterPro" id="IPR041677">
    <property type="entry name" value="DNA2/NAM7_AAA_11"/>
</dbReference>
<feature type="domain" description="AAA+ ATPase" evidence="7">
    <location>
        <begin position="797"/>
        <end position="1044"/>
    </location>
</feature>
<dbReference type="InterPro" id="IPR003593">
    <property type="entry name" value="AAA+_ATPase"/>
</dbReference>
<dbReference type="InterPro" id="IPR045055">
    <property type="entry name" value="DNA2/NAM7-like"/>
</dbReference>
<feature type="compositionally biased region" description="Basic and acidic residues" evidence="6">
    <location>
        <begin position="1536"/>
        <end position="1548"/>
    </location>
</feature>
<feature type="compositionally biased region" description="Basic and acidic residues" evidence="6">
    <location>
        <begin position="162"/>
        <end position="172"/>
    </location>
</feature>
<sequence length="1559" mass="180324">MMGTHVGSVPFSFQSNPNQNQQNYGYGNINANNVSQHWGVQNQNTIINQRKQETVRMLNQGFQQDDSNAFDYENYKPQSPQKQNQQFGLTNSAIQARNQYQSQQQQNSYQPQAQFLQQRSQQQYGAGKQSYGSGSNYQQNDPWASASLSQMATVKNSFYQQKADETRRKQNELVRQQNQGQSDAFNKRVMNLIGNNSDNSGPVLNPSQPTRQRNSEEQLLSQNRSYKQQQPQSLSHKQIAPEEISDDDDSPIDKLSKYQKQPKVSPSPTTDSVYNRLIDEQIQFKPFPQRPIQDNSKPQSLLSKPHQQQQSPEASKPKPLSKLDQEKNSSKIKEKINKTLNLTAAGTSKNITNPYSIKHAKKHITLGRTEEEDKQEGLKKISQMITTRLNSAAKLQQPALNNLGEKVGEEDAKAAEKKKKDEEEKRKASQSFLSQVLGFQQPNVQPQAQTTQKQENANIDESMKEWIQQVSHTHAVLSTEEQRQRQEDSIRNHLQEEARRQREEQLKRIRFNSRKTVDELIKPILNLSLIEMFKGEDRAMFDSIPSNFDSFEQYRETWIPLFLYETYNQLINQRTDGERDRELLQAQGIKTKDLSLKMHFEGLIQRHTDNREYIEVKLYECARSEPDKFGNFHMNILDQIKDFDLLLLSPEPLPTNEVKKLTNADYLLQIKKEKGKMLTVVTARRKKDQNYIILKVDRELHNDFMMVKVVNLDFLKMHVYYFDSLITTVREFRTIKSCEFFPTAQIILQPSIINELGDGEDTEPEKKRIMETFINSQRNHFNTVQLQALEHVAKMKREDFLLIQGPPGTGKTHTIQGIITMLVQSNVKRILICAPSNAAIDEIVMRIATFKLFGTLSEAQLKTKLLRLGSMDYDPLPNVRNYTLDYKIKEIIDDETNPKQGNSVQQQLDNKIYYLTEKTQYISTMRRIIKNDLEEKEKSRLSEISSAFFGKGQEGFDKLRKFYRQGKEAKLKELDSADEVYKKKKEELEKEARQYERGRDKPKLKRNEVEKHIIQEAQIICTTLSMSASEKLELIDSIEYLIVDEACQCVELTNLIPFEHDPKKVILVGDHQQLPATTFSENSDITCYSRSLFERFLENEVKRFMLSIQYRMHPTIRQFPSDQFYEGGLQDAQAICQGSKAPSFLVDTLQKSMSNLVFFDLKYAQEQASETSKTNMDEVAFIEALFTELIKVLLNASTHLASHSDRLEYLAKELKSKFGIISPYKQQVHALKRSLFAKLRTLNLPCDVLEINTVDAYQGREKEIVIISCVRGSQGRTLGFLNDYRRMNVAITRAKSFLWVVGNSRTLSRNEHWGAFIQYSKQLNSQQNSDSTEVVKRGYIQLHDKKDWAQEHKLMNIITNQTKKKAPSPREEGEMSPQEQVLPPRNQQPRENPYKRDCNEKRDQPDKRDNQDKRDRNNERREGQRGKPDVLDKRDRGDLRQVIEKASTEKKRDQKREEKKKEQNPLSCLLGMPVQQTQQKPAQDPKIPPIIPQSSHKPLQTNQNPIQNTPQNPNNRGGSSSSTDAQSINSPNKAPEVMKKPNEEKTETDLLFDLAFSKF</sequence>
<feature type="compositionally biased region" description="Polar residues" evidence="6">
    <location>
        <begin position="258"/>
        <end position="273"/>
    </location>
</feature>
<dbReference type="Pfam" id="PF13087">
    <property type="entry name" value="AAA_12"/>
    <property type="match status" value="1"/>
</dbReference>
<dbReference type="InterPro" id="IPR047187">
    <property type="entry name" value="SF1_C_Upf1"/>
</dbReference>
<keyword evidence="2" id="KW-0378">Hydrolase</keyword>
<dbReference type="InterPro" id="IPR041679">
    <property type="entry name" value="DNA2/NAM7-like_C"/>
</dbReference>
<dbReference type="GO" id="GO:0005524">
    <property type="term" value="F:ATP binding"/>
    <property type="evidence" value="ECO:0007669"/>
    <property type="project" value="UniProtKB-KW"/>
</dbReference>
<feature type="compositionally biased region" description="Low complexity" evidence="6">
    <location>
        <begin position="98"/>
        <end position="123"/>
    </location>
</feature>
<evidence type="ECO:0000313" key="9">
    <source>
        <dbReference type="Proteomes" id="UP000785679"/>
    </source>
</evidence>
<dbReference type="InterPro" id="IPR027417">
    <property type="entry name" value="P-loop_NTPase"/>
</dbReference>
<dbReference type="PANTHER" id="PTHR10887">
    <property type="entry name" value="DNA2/NAM7 HELICASE FAMILY"/>
    <property type="match status" value="1"/>
</dbReference>
<keyword evidence="5" id="KW-0175">Coiled coil</keyword>
<feature type="region of interest" description="Disordered" evidence="6">
    <location>
        <begin position="98"/>
        <end position="142"/>
    </location>
</feature>
<feature type="compositionally biased region" description="Polar residues" evidence="6">
    <location>
        <begin position="130"/>
        <end position="142"/>
    </location>
</feature>
<comment type="caution">
    <text evidence="8">The sequence shown here is derived from an EMBL/GenBank/DDBJ whole genome shotgun (WGS) entry which is preliminary data.</text>
</comment>
<dbReference type="SMART" id="SM00382">
    <property type="entry name" value="AAA"/>
    <property type="match status" value="1"/>
</dbReference>
<evidence type="ECO:0000256" key="3">
    <source>
        <dbReference type="ARBA" id="ARBA00022806"/>
    </source>
</evidence>
<keyword evidence="3" id="KW-0347">Helicase</keyword>
<feature type="region of interest" description="Disordered" evidence="6">
    <location>
        <begin position="1357"/>
        <end position="1549"/>
    </location>
</feature>
<feature type="compositionally biased region" description="Basic and acidic residues" evidence="6">
    <location>
        <begin position="480"/>
        <end position="489"/>
    </location>
</feature>
<feature type="compositionally biased region" description="Polar residues" evidence="6">
    <location>
        <begin position="173"/>
        <end position="184"/>
    </location>
</feature>
<dbReference type="EMBL" id="RRYP01016644">
    <property type="protein sequence ID" value="TNV74784.1"/>
    <property type="molecule type" value="Genomic_DNA"/>
</dbReference>
<feature type="region of interest" description="Disordered" evidence="6">
    <location>
        <begin position="285"/>
        <end position="339"/>
    </location>
</feature>
<dbReference type="Gene3D" id="3.40.50.300">
    <property type="entry name" value="P-loop containing nucleotide triphosphate hydrolases"/>
    <property type="match status" value="2"/>
</dbReference>
<evidence type="ECO:0000256" key="4">
    <source>
        <dbReference type="ARBA" id="ARBA00022840"/>
    </source>
</evidence>
<dbReference type="GO" id="GO:0004386">
    <property type="term" value="F:helicase activity"/>
    <property type="evidence" value="ECO:0007669"/>
    <property type="project" value="UniProtKB-KW"/>
</dbReference>
<keyword evidence="9" id="KW-1185">Reference proteome</keyword>
<gene>
    <name evidence="8" type="ORF">FGO68_gene15979</name>
</gene>
<feature type="compositionally biased region" description="Basic and acidic residues" evidence="6">
    <location>
        <begin position="1392"/>
        <end position="1463"/>
    </location>
</feature>
<dbReference type="Proteomes" id="UP000785679">
    <property type="component" value="Unassembled WGS sequence"/>
</dbReference>
<feature type="compositionally biased region" description="Low complexity" evidence="6">
    <location>
        <begin position="10"/>
        <end position="27"/>
    </location>
</feature>
<feature type="compositionally biased region" description="Basic and acidic residues" evidence="6">
    <location>
        <begin position="321"/>
        <end position="337"/>
    </location>
</feature>